<dbReference type="Proteomes" id="UP000503088">
    <property type="component" value="Chromosome"/>
</dbReference>
<keyword evidence="2" id="KW-1185">Reference proteome</keyword>
<gene>
    <name evidence="1" type="ORF">GXN76_09000</name>
</gene>
<sequence>MEDSRYDYDLEKVSYDDLKEILACGREIEFYYKGVRYSITHVASGFSLCRYHSPDPWNFPDDQELLKKARIDGKSLKKIWGEVTVEEIF</sequence>
<accession>A0A7D3XQW5</accession>
<dbReference type="AlphaFoldDB" id="A0A7D3XQW5"/>
<name>A0A7D3XQW5_9BACL</name>
<evidence type="ECO:0000313" key="1">
    <source>
        <dbReference type="EMBL" id="QKG84602.1"/>
    </source>
</evidence>
<dbReference type="EMBL" id="CP048104">
    <property type="protein sequence ID" value="QKG84602.1"/>
    <property type="molecule type" value="Genomic_DNA"/>
</dbReference>
<evidence type="ECO:0000313" key="2">
    <source>
        <dbReference type="Proteomes" id="UP000503088"/>
    </source>
</evidence>
<proteinExistence type="predicted"/>
<protein>
    <submittedName>
        <fullName evidence="1">Uncharacterized protein</fullName>
    </submittedName>
</protein>
<dbReference type="RefSeq" id="WP_173222450.1">
    <property type="nucleotide sequence ID" value="NZ_CP048104.1"/>
</dbReference>
<organism evidence="1 2">
    <name type="scientific">Kroppenstedtia pulmonis</name>
    <dbReference type="NCBI Taxonomy" id="1380685"/>
    <lineage>
        <taxon>Bacteria</taxon>
        <taxon>Bacillati</taxon>
        <taxon>Bacillota</taxon>
        <taxon>Bacilli</taxon>
        <taxon>Bacillales</taxon>
        <taxon>Thermoactinomycetaceae</taxon>
        <taxon>Kroppenstedtia</taxon>
    </lineage>
</organism>
<reference evidence="1 2" key="1">
    <citation type="submission" date="2020-01" db="EMBL/GenBank/DDBJ databases">
        <authorList>
            <person name="Gulvik C.A."/>
            <person name="Batra D.G."/>
        </authorList>
    </citation>
    <scope>NUCLEOTIDE SEQUENCE [LARGE SCALE GENOMIC DNA]</scope>
    <source>
        <strain evidence="1 2">W9323</strain>
    </source>
</reference>
<dbReference type="KEGG" id="kpul:GXN76_09000"/>